<keyword evidence="5 7" id="KW-1133">Transmembrane helix</keyword>
<dbReference type="RefSeq" id="WP_115483455.1">
    <property type="nucleotide sequence ID" value="NZ_QRCT01000050.1"/>
</dbReference>
<dbReference type="GO" id="GO:0005886">
    <property type="term" value="C:plasma membrane"/>
    <property type="evidence" value="ECO:0007669"/>
    <property type="project" value="UniProtKB-SubCell"/>
</dbReference>
<evidence type="ECO:0000313" key="10">
    <source>
        <dbReference type="Proteomes" id="UP000255036"/>
    </source>
</evidence>
<comment type="subcellular location">
    <subcellularLocation>
        <location evidence="1 7">Cell membrane</location>
        <topology evidence="1 7">Multi-pass membrane protein</topology>
    </subcellularLocation>
</comment>
<dbReference type="CDD" id="cd06261">
    <property type="entry name" value="TM_PBP2"/>
    <property type="match status" value="1"/>
</dbReference>
<evidence type="ECO:0000256" key="4">
    <source>
        <dbReference type="ARBA" id="ARBA00022692"/>
    </source>
</evidence>
<dbReference type="GO" id="GO:0055085">
    <property type="term" value="P:transmembrane transport"/>
    <property type="evidence" value="ECO:0007669"/>
    <property type="project" value="InterPro"/>
</dbReference>
<feature type="transmembrane region" description="Helical" evidence="7">
    <location>
        <begin position="12"/>
        <end position="30"/>
    </location>
</feature>
<evidence type="ECO:0000256" key="7">
    <source>
        <dbReference type="RuleBase" id="RU363032"/>
    </source>
</evidence>
<dbReference type="Gene3D" id="1.10.3720.10">
    <property type="entry name" value="MetI-like"/>
    <property type="match status" value="1"/>
</dbReference>
<evidence type="ECO:0000259" key="8">
    <source>
        <dbReference type="PROSITE" id="PS50928"/>
    </source>
</evidence>
<feature type="transmembrane region" description="Helical" evidence="7">
    <location>
        <begin position="104"/>
        <end position="123"/>
    </location>
</feature>
<dbReference type="InterPro" id="IPR051393">
    <property type="entry name" value="ABC_transporter_permease"/>
</dbReference>
<dbReference type="AlphaFoldDB" id="A0A371ARU4"/>
<dbReference type="OrthoDB" id="9788108at2"/>
<organism evidence="9 10">
    <name type="scientific">Anaerosacchariphilus polymeriproducens</name>
    <dbReference type="NCBI Taxonomy" id="1812858"/>
    <lineage>
        <taxon>Bacteria</taxon>
        <taxon>Bacillati</taxon>
        <taxon>Bacillota</taxon>
        <taxon>Clostridia</taxon>
        <taxon>Lachnospirales</taxon>
        <taxon>Lachnospiraceae</taxon>
        <taxon>Anaerosacchariphilus</taxon>
    </lineage>
</organism>
<dbReference type="PANTHER" id="PTHR30193">
    <property type="entry name" value="ABC TRANSPORTER PERMEASE PROTEIN"/>
    <property type="match status" value="1"/>
</dbReference>
<feature type="transmembrane region" description="Helical" evidence="7">
    <location>
        <begin position="256"/>
        <end position="277"/>
    </location>
</feature>
<reference evidence="9 10" key="1">
    <citation type="submission" date="2018-07" db="EMBL/GenBank/DDBJ databases">
        <title>Anaerosacharophilus polymeroproducens gen. nov. sp. nov., an anaerobic bacterium isolated from salt field.</title>
        <authorList>
            <person name="Kim W."/>
            <person name="Yang S.-H."/>
            <person name="Oh J."/>
            <person name="Lee J.-H."/>
            <person name="Kwon K.K."/>
        </authorList>
    </citation>
    <scope>NUCLEOTIDE SEQUENCE [LARGE SCALE GENOMIC DNA]</scope>
    <source>
        <strain evidence="9 10">MCWD5</strain>
    </source>
</reference>
<feature type="transmembrane region" description="Helical" evidence="7">
    <location>
        <begin position="205"/>
        <end position="222"/>
    </location>
</feature>
<evidence type="ECO:0000313" key="9">
    <source>
        <dbReference type="EMBL" id="RDU22274.1"/>
    </source>
</evidence>
<dbReference type="SUPFAM" id="SSF161098">
    <property type="entry name" value="MetI-like"/>
    <property type="match status" value="1"/>
</dbReference>
<dbReference type="InterPro" id="IPR000515">
    <property type="entry name" value="MetI-like"/>
</dbReference>
<comment type="similarity">
    <text evidence="7">Belongs to the binding-protein-dependent transport system permease family.</text>
</comment>
<keyword evidence="10" id="KW-1185">Reference proteome</keyword>
<dbReference type="InterPro" id="IPR035906">
    <property type="entry name" value="MetI-like_sf"/>
</dbReference>
<keyword evidence="3" id="KW-1003">Cell membrane</keyword>
<evidence type="ECO:0000256" key="2">
    <source>
        <dbReference type="ARBA" id="ARBA00022448"/>
    </source>
</evidence>
<dbReference type="EMBL" id="QRCT01000050">
    <property type="protein sequence ID" value="RDU22274.1"/>
    <property type="molecule type" value="Genomic_DNA"/>
</dbReference>
<feature type="transmembrane region" description="Helical" evidence="7">
    <location>
        <begin position="71"/>
        <end position="92"/>
    </location>
</feature>
<evidence type="ECO:0000256" key="3">
    <source>
        <dbReference type="ARBA" id="ARBA00022475"/>
    </source>
</evidence>
<keyword evidence="2 7" id="KW-0813">Transport</keyword>
<dbReference type="PROSITE" id="PS50928">
    <property type="entry name" value="ABC_TM1"/>
    <property type="match status" value="1"/>
</dbReference>
<dbReference type="Proteomes" id="UP000255036">
    <property type="component" value="Unassembled WGS sequence"/>
</dbReference>
<evidence type="ECO:0000256" key="1">
    <source>
        <dbReference type="ARBA" id="ARBA00004651"/>
    </source>
</evidence>
<comment type="caution">
    <text evidence="9">The sequence shown here is derived from an EMBL/GenBank/DDBJ whole genome shotgun (WGS) entry which is preliminary data.</text>
</comment>
<keyword evidence="4 7" id="KW-0812">Transmembrane</keyword>
<proteinExistence type="inferred from homology"/>
<sequence length="298" mass="34294">MKKIQKREFTAWLFLLPSFVGTLIFTLIPFGDVIRRSFLDAMGNQFVGVLNYKNVLQNGAFQLAIKNTARFVVTCIPLLLLLSLILCILIVGRKKHGDFFKATYLFPMAIPVASVVLLWRVIFDKSGLINEFLLSFNMQPVDFMNTSKAFYVLVFSYIWKNTGYDMVLWLAGLNGIPTSLYEAASIDGANGWQKFKYITLPGLRSTLYITLVLSLINSFKVFREVYLVAGDYPNNSIYMLQHLFNNWFLSMDIQKMSAAAVMLAVTFLLLILLLSWLEKRWEGDYKKKRRLTHKNENI</sequence>
<protein>
    <submittedName>
        <fullName evidence="9">Sugar ABC transporter permease</fullName>
    </submittedName>
</protein>
<dbReference type="PANTHER" id="PTHR30193:SF37">
    <property type="entry name" value="INNER MEMBRANE ABC TRANSPORTER PERMEASE PROTEIN YCJO"/>
    <property type="match status" value="1"/>
</dbReference>
<name>A0A371ARU4_9FIRM</name>
<feature type="domain" description="ABC transmembrane type-1" evidence="8">
    <location>
        <begin position="65"/>
        <end position="274"/>
    </location>
</feature>
<evidence type="ECO:0000256" key="5">
    <source>
        <dbReference type="ARBA" id="ARBA00022989"/>
    </source>
</evidence>
<dbReference type="Pfam" id="PF00528">
    <property type="entry name" value="BPD_transp_1"/>
    <property type="match status" value="1"/>
</dbReference>
<accession>A0A371ARU4</accession>
<evidence type="ECO:0000256" key="6">
    <source>
        <dbReference type="ARBA" id="ARBA00023136"/>
    </source>
</evidence>
<keyword evidence="6 7" id="KW-0472">Membrane</keyword>
<gene>
    <name evidence="9" type="ORF">DWV06_17300</name>
</gene>